<proteinExistence type="predicted"/>
<accession>A0AAD3X1S2</accession>
<evidence type="ECO:0000256" key="2">
    <source>
        <dbReference type="SAM" id="Phobius"/>
    </source>
</evidence>
<dbReference type="EMBL" id="WAAQ01000002">
    <property type="protein sequence ID" value="KAB1883731.1"/>
    <property type="molecule type" value="Genomic_DNA"/>
</dbReference>
<dbReference type="Proteomes" id="UP000436027">
    <property type="component" value="Unassembled WGS sequence"/>
</dbReference>
<keyword evidence="2" id="KW-0472">Membrane</keyword>
<sequence>MRGVPTVQAETDADELRALQRRAYGRDGILTDAETRRLRELEDARRSPVTPPAVETRVDSSPEQPSPAPADVPDDAGGHAVVDAPEPEAITEDRRSFSTVRRVLRRYRVGVSALAVMTVALGVGIGGALFATRADGIALSAAQQERRDALAAADFDSGSLLAVAQDEDALAWYATKDDGGVVCLILDIGDRSQSNCLPTGDIGRGLSVSFPVPIDDPEDDTRSLGGVSATMLVSTAGEPMVALQRRSMSSTSSSQFAGAERARAEELADEGFAFSLTIVGSFRTQPVWVGDRVSERGEVEKCLIIDAGDLTTCESPSDAWESGIDARIDGVGGAEVGSTVLEARFTRWQTPYLVIGEASASPGAPQDTVRVEAPPGDPIVVEPPGRDSDG</sequence>
<evidence type="ECO:0000256" key="1">
    <source>
        <dbReference type="SAM" id="MobiDB-lite"/>
    </source>
</evidence>
<keyword evidence="2" id="KW-0812">Transmembrane</keyword>
<protein>
    <submittedName>
        <fullName evidence="3">Uncharacterized protein</fullName>
    </submittedName>
</protein>
<feature type="region of interest" description="Disordered" evidence="1">
    <location>
        <begin position="34"/>
        <end position="93"/>
    </location>
</feature>
<comment type="caution">
    <text evidence="3">The sequence shown here is derived from an EMBL/GenBank/DDBJ whole genome shotgun (WGS) entry which is preliminary data.</text>
</comment>
<gene>
    <name evidence="3" type="ORF">F6W70_14155</name>
</gene>
<organism evidence="3 4">
    <name type="scientific">Microbacterium maritypicum</name>
    <name type="common">Microbacterium liquefaciens</name>
    <dbReference type="NCBI Taxonomy" id="33918"/>
    <lineage>
        <taxon>Bacteria</taxon>
        <taxon>Bacillati</taxon>
        <taxon>Actinomycetota</taxon>
        <taxon>Actinomycetes</taxon>
        <taxon>Micrococcales</taxon>
        <taxon>Microbacteriaceae</taxon>
        <taxon>Microbacterium</taxon>
    </lineage>
</organism>
<feature type="compositionally biased region" description="Basic and acidic residues" evidence="1">
    <location>
        <begin position="34"/>
        <end position="46"/>
    </location>
</feature>
<dbReference type="RefSeq" id="WP_151487071.1">
    <property type="nucleotide sequence ID" value="NZ_BAAAIN010000001.1"/>
</dbReference>
<feature type="region of interest" description="Disordered" evidence="1">
    <location>
        <begin position="359"/>
        <end position="390"/>
    </location>
</feature>
<feature type="transmembrane region" description="Helical" evidence="2">
    <location>
        <begin position="109"/>
        <end position="131"/>
    </location>
</feature>
<keyword evidence="2" id="KW-1133">Transmembrane helix</keyword>
<evidence type="ECO:0000313" key="3">
    <source>
        <dbReference type="EMBL" id="KAB1883731.1"/>
    </source>
</evidence>
<name>A0AAD3X1S2_MICMQ</name>
<dbReference type="AlphaFoldDB" id="A0AAD3X1S2"/>
<reference evidence="3 4" key="1">
    <citation type="submission" date="2019-09" db="EMBL/GenBank/DDBJ databases">
        <title>Whole genome sequencing of Microbacterium maritypicum.</title>
        <authorList>
            <person name="Lenchi N."/>
        </authorList>
    </citation>
    <scope>NUCLEOTIDE SEQUENCE [LARGE SCALE GENOMIC DNA]</scope>
    <source>
        <strain evidence="3 4">DSM 12512</strain>
    </source>
</reference>
<evidence type="ECO:0000313" key="4">
    <source>
        <dbReference type="Proteomes" id="UP000436027"/>
    </source>
</evidence>